<comment type="caution">
    <text evidence="1">The sequence shown here is derived from an EMBL/GenBank/DDBJ whole genome shotgun (WGS) entry which is preliminary data.</text>
</comment>
<keyword evidence="2" id="KW-1185">Reference proteome</keyword>
<accession>A0ACB7SMN8</accession>
<proteinExistence type="predicted"/>
<organism evidence="1 2">
    <name type="scientific">Hyalomma asiaticum</name>
    <name type="common">Tick</name>
    <dbReference type="NCBI Taxonomy" id="266040"/>
    <lineage>
        <taxon>Eukaryota</taxon>
        <taxon>Metazoa</taxon>
        <taxon>Ecdysozoa</taxon>
        <taxon>Arthropoda</taxon>
        <taxon>Chelicerata</taxon>
        <taxon>Arachnida</taxon>
        <taxon>Acari</taxon>
        <taxon>Parasitiformes</taxon>
        <taxon>Ixodida</taxon>
        <taxon>Ixodoidea</taxon>
        <taxon>Ixodidae</taxon>
        <taxon>Hyalomminae</taxon>
        <taxon>Hyalomma</taxon>
    </lineage>
</organism>
<dbReference type="Proteomes" id="UP000821845">
    <property type="component" value="Chromosome 3"/>
</dbReference>
<reference evidence="1" key="1">
    <citation type="submission" date="2020-05" db="EMBL/GenBank/DDBJ databases">
        <title>Large-scale comparative analyses of tick genomes elucidate their genetic diversity and vector capacities.</title>
        <authorList>
            <person name="Jia N."/>
            <person name="Wang J."/>
            <person name="Shi W."/>
            <person name="Du L."/>
            <person name="Sun Y."/>
            <person name="Zhan W."/>
            <person name="Jiang J."/>
            <person name="Wang Q."/>
            <person name="Zhang B."/>
            <person name="Ji P."/>
            <person name="Sakyi L.B."/>
            <person name="Cui X."/>
            <person name="Yuan T."/>
            <person name="Jiang B."/>
            <person name="Yang W."/>
            <person name="Lam T.T.-Y."/>
            <person name="Chang Q."/>
            <person name="Ding S."/>
            <person name="Wang X."/>
            <person name="Zhu J."/>
            <person name="Ruan X."/>
            <person name="Zhao L."/>
            <person name="Wei J."/>
            <person name="Que T."/>
            <person name="Du C."/>
            <person name="Cheng J."/>
            <person name="Dai P."/>
            <person name="Han X."/>
            <person name="Huang E."/>
            <person name="Gao Y."/>
            <person name="Liu J."/>
            <person name="Shao H."/>
            <person name="Ye R."/>
            <person name="Li L."/>
            <person name="Wei W."/>
            <person name="Wang X."/>
            <person name="Wang C."/>
            <person name="Yang T."/>
            <person name="Huo Q."/>
            <person name="Li W."/>
            <person name="Guo W."/>
            <person name="Chen H."/>
            <person name="Zhou L."/>
            <person name="Ni X."/>
            <person name="Tian J."/>
            <person name="Zhou Y."/>
            <person name="Sheng Y."/>
            <person name="Liu T."/>
            <person name="Pan Y."/>
            <person name="Xia L."/>
            <person name="Li J."/>
            <person name="Zhao F."/>
            <person name="Cao W."/>
        </authorList>
    </citation>
    <scope>NUCLEOTIDE SEQUENCE</scope>
    <source>
        <strain evidence="1">Hyas-2018</strain>
    </source>
</reference>
<gene>
    <name evidence="1" type="ORF">HPB50_005074</name>
</gene>
<sequence>MSKKAVGELRAEIIDELKEIKESLLELKELKQEIKDLGALREVIQAVITENKELEVQNAKLAR</sequence>
<evidence type="ECO:0000313" key="2">
    <source>
        <dbReference type="Proteomes" id="UP000821845"/>
    </source>
</evidence>
<evidence type="ECO:0000313" key="1">
    <source>
        <dbReference type="EMBL" id="KAH6935322.1"/>
    </source>
</evidence>
<protein>
    <submittedName>
        <fullName evidence="1">Uncharacterized protein</fullName>
    </submittedName>
</protein>
<name>A0ACB7SMN8_HYAAI</name>
<dbReference type="EMBL" id="CM023483">
    <property type="protein sequence ID" value="KAH6935322.1"/>
    <property type="molecule type" value="Genomic_DNA"/>
</dbReference>